<dbReference type="RefSeq" id="WP_136900422.1">
    <property type="nucleotide sequence ID" value="NZ_SUME01000002.1"/>
</dbReference>
<keyword evidence="1" id="KW-0808">Transferase</keyword>
<reference evidence="1 2" key="1">
    <citation type="submission" date="2019-04" db="EMBL/GenBank/DDBJ databases">
        <title>Sphingobacterium olei sp. nov., isolated from oil-contaminated soil.</title>
        <authorList>
            <person name="Liu B."/>
        </authorList>
    </citation>
    <scope>NUCLEOTIDE SEQUENCE [LARGE SCALE GENOMIC DNA]</scope>
    <source>
        <strain evidence="1 2">HAL-9</strain>
    </source>
</reference>
<dbReference type="GO" id="GO:0016740">
    <property type="term" value="F:transferase activity"/>
    <property type="evidence" value="ECO:0007669"/>
    <property type="project" value="UniProtKB-KW"/>
</dbReference>
<comment type="caution">
    <text evidence="1">The sequence shown here is derived from an EMBL/GenBank/DDBJ whole genome shotgun (WGS) entry which is preliminary data.</text>
</comment>
<keyword evidence="2" id="KW-1185">Reference proteome</keyword>
<protein>
    <submittedName>
        <fullName evidence="1">Sugar transferase</fullName>
    </submittedName>
</protein>
<dbReference type="Proteomes" id="UP000306808">
    <property type="component" value="Unassembled WGS sequence"/>
</dbReference>
<dbReference type="SUPFAM" id="SSF53448">
    <property type="entry name" value="Nucleotide-diphospho-sugar transferases"/>
    <property type="match status" value="1"/>
</dbReference>
<evidence type="ECO:0000313" key="2">
    <source>
        <dbReference type="Proteomes" id="UP000306808"/>
    </source>
</evidence>
<dbReference type="Gene3D" id="3.90.550.10">
    <property type="entry name" value="Spore Coat Polysaccharide Biosynthesis Protein SpsA, Chain A"/>
    <property type="match status" value="1"/>
</dbReference>
<dbReference type="OrthoDB" id="9785375at2"/>
<proteinExistence type="predicted"/>
<evidence type="ECO:0000313" key="1">
    <source>
        <dbReference type="EMBL" id="TJZ62077.1"/>
    </source>
</evidence>
<dbReference type="InterPro" id="IPR029044">
    <property type="entry name" value="Nucleotide-diphossugar_trans"/>
</dbReference>
<dbReference type="AlphaFoldDB" id="A0A4U0P406"/>
<dbReference type="EMBL" id="SUME01000002">
    <property type="protein sequence ID" value="TJZ62077.1"/>
    <property type="molecule type" value="Genomic_DNA"/>
</dbReference>
<sequence length="304" mass="35425">MQDLSPIILFVYNRPWHTKETLNTLEKSNLAKDSILYIFSDGAKTSKQDEKVNEVRRIIREAWGFKNIYVIEREKNIGLAANVIDGVSTIIQKHKRAIILEDDVLLSPHALQYFNDALRLYVNEEKVMHIGSYMYNIDKTGLDETFFTRLVSSQAWATWDRAWQHFEPDTEKLIAQFNRKKVKAFSFEHSMNFWRQINLQRKGLINSWAVRWYASVFLQGGLGLQCSSSLITNIGHDGTGIHSAISDMFDTEVKKDKVTHFPAAIVENVQGYHALKYFFKHRKGSLMDRLKRWLKNKLHNLSTR</sequence>
<organism evidence="1 2">
    <name type="scientific">Sphingobacterium olei</name>
    <dbReference type="NCBI Taxonomy" id="2571155"/>
    <lineage>
        <taxon>Bacteria</taxon>
        <taxon>Pseudomonadati</taxon>
        <taxon>Bacteroidota</taxon>
        <taxon>Sphingobacteriia</taxon>
        <taxon>Sphingobacteriales</taxon>
        <taxon>Sphingobacteriaceae</taxon>
        <taxon>Sphingobacterium</taxon>
    </lineage>
</organism>
<name>A0A4U0P406_9SPHI</name>
<gene>
    <name evidence="1" type="ORF">FAZ15_06080</name>
</gene>
<accession>A0A4U0P406</accession>